<organism evidence="1 2">
    <name type="scientific">Parathielavia appendiculata</name>
    <dbReference type="NCBI Taxonomy" id="2587402"/>
    <lineage>
        <taxon>Eukaryota</taxon>
        <taxon>Fungi</taxon>
        <taxon>Dikarya</taxon>
        <taxon>Ascomycota</taxon>
        <taxon>Pezizomycotina</taxon>
        <taxon>Sordariomycetes</taxon>
        <taxon>Sordariomycetidae</taxon>
        <taxon>Sordariales</taxon>
        <taxon>Chaetomiaceae</taxon>
        <taxon>Parathielavia</taxon>
    </lineage>
</organism>
<comment type="caution">
    <text evidence="1">The sequence shown here is derived from an EMBL/GenBank/DDBJ whole genome shotgun (WGS) entry which is preliminary data.</text>
</comment>
<proteinExistence type="predicted"/>
<protein>
    <submittedName>
        <fullName evidence="1">Uncharacterized protein</fullName>
    </submittedName>
</protein>
<reference evidence="1" key="1">
    <citation type="journal article" date="2023" name="Mol. Phylogenet. Evol.">
        <title>Genome-scale phylogeny and comparative genomics of the fungal order Sordariales.</title>
        <authorList>
            <person name="Hensen N."/>
            <person name="Bonometti L."/>
            <person name="Westerberg I."/>
            <person name="Brannstrom I.O."/>
            <person name="Guillou S."/>
            <person name="Cros-Aarteil S."/>
            <person name="Calhoun S."/>
            <person name="Haridas S."/>
            <person name="Kuo A."/>
            <person name="Mondo S."/>
            <person name="Pangilinan J."/>
            <person name="Riley R."/>
            <person name="LaButti K."/>
            <person name="Andreopoulos B."/>
            <person name="Lipzen A."/>
            <person name="Chen C."/>
            <person name="Yan M."/>
            <person name="Daum C."/>
            <person name="Ng V."/>
            <person name="Clum A."/>
            <person name="Steindorff A."/>
            <person name="Ohm R.A."/>
            <person name="Martin F."/>
            <person name="Silar P."/>
            <person name="Natvig D.O."/>
            <person name="Lalanne C."/>
            <person name="Gautier V."/>
            <person name="Ament-Velasquez S.L."/>
            <person name="Kruys A."/>
            <person name="Hutchinson M.I."/>
            <person name="Powell A.J."/>
            <person name="Barry K."/>
            <person name="Miller A.N."/>
            <person name="Grigoriev I.V."/>
            <person name="Debuchy R."/>
            <person name="Gladieux P."/>
            <person name="Hiltunen Thoren M."/>
            <person name="Johannesson H."/>
        </authorList>
    </citation>
    <scope>NUCLEOTIDE SEQUENCE</scope>
    <source>
        <strain evidence="1">CBS 731.68</strain>
    </source>
</reference>
<reference evidence="1" key="2">
    <citation type="submission" date="2023-05" db="EMBL/GenBank/DDBJ databases">
        <authorList>
            <consortium name="Lawrence Berkeley National Laboratory"/>
            <person name="Steindorff A."/>
            <person name="Hensen N."/>
            <person name="Bonometti L."/>
            <person name="Westerberg I."/>
            <person name="Brannstrom I.O."/>
            <person name="Guillou S."/>
            <person name="Cros-Aarteil S."/>
            <person name="Calhoun S."/>
            <person name="Haridas S."/>
            <person name="Kuo A."/>
            <person name="Mondo S."/>
            <person name="Pangilinan J."/>
            <person name="Riley R."/>
            <person name="Labutti K."/>
            <person name="Andreopoulos B."/>
            <person name="Lipzen A."/>
            <person name="Chen C."/>
            <person name="Yanf M."/>
            <person name="Daum C."/>
            <person name="Ng V."/>
            <person name="Clum A."/>
            <person name="Ohm R."/>
            <person name="Martin F."/>
            <person name="Silar P."/>
            <person name="Natvig D."/>
            <person name="Lalanne C."/>
            <person name="Gautier V."/>
            <person name="Ament-Velasquez S.L."/>
            <person name="Kruys A."/>
            <person name="Hutchinson M.I."/>
            <person name="Powell A.J."/>
            <person name="Barry K."/>
            <person name="Miller A.N."/>
            <person name="Grigoriev I.V."/>
            <person name="Debuchy R."/>
            <person name="Gladieux P."/>
            <person name="Thoren M.H."/>
            <person name="Johannesson H."/>
        </authorList>
    </citation>
    <scope>NUCLEOTIDE SEQUENCE</scope>
    <source>
        <strain evidence="1">CBS 731.68</strain>
    </source>
</reference>
<keyword evidence="2" id="KW-1185">Reference proteome</keyword>
<dbReference type="EMBL" id="MU853224">
    <property type="protein sequence ID" value="KAK4127458.1"/>
    <property type="molecule type" value="Genomic_DNA"/>
</dbReference>
<dbReference type="RefSeq" id="XP_062651229.1">
    <property type="nucleotide sequence ID" value="XM_062786255.1"/>
</dbReference>
<gene>
    <name evidence="1" type="ORF">N657DRAFT_211792</name>
</gene>
<sequence length="152" mass="17424">MAGKINVDLAWSRLLLVSTTQAIRQRTKEFSKRYGNAGCIIIPKRPPTLDNVFNPHHHAPKRLHHRIQQTRTNRPEECDETGYRSHCPYQASGKKVAEKIYSSHKEINDGKEIVIPFHFLRPCLGCIHRPGPPKPDPFVCHSLIRSIPFSFP</sequence>
<dbReference type="GeneID" id="87823021"/>
<name>A0AAN6U6N8_9PEZI</name>
<accession>A0AAN6U6N8</accession>
<evidence type="ECO:0000313" key="2">
    <source>
        <dbReference type="Proteomes" id="UP001302602"/>
    </source>
</evidence>
<dbReference type="Proteomes" id="UP001302602">
    <property type="component" value="Unassembled WGS sequence"/>
</dbReference>
<dbReference type="AlphaFoldDB" id="A0AAN6U6N8"/>
<evidence type="ECO:0000313" key="1">
    <source>
        <dbReference type="EMBL" id="KAK4127458.1"/>
    </source>
</evidence>